<dbReference type="PANTHER" id="PTHR46825">
    <property type="entry name" value="D-ALANYL-D-ALANINE-CARBOXYPEPTIDASE/ENDOPEPTIDASE AMPH"/>
    <property type="match status" value="1"/>
</dbReference>
<dbReference type="EMBL" id="LNIX01000012">
    <property type="protein sequence ID" value="OXA48122.1"/>
    <property type="molecule type" value="Genomic_DNA"/>
</dbReference>
<dbReference type="InterPro" id="IPR001466">
    <property type="entry name" value="Beta-lactam-related"/>
</dbReference>
<feature type="signal peptide" evidence="1">
    <location>
        <begin position="1"/>
        <end position="24"/>
    </location>
</feature>
<sequence>METFTKILILGLFCFSIFLRNVSSTTQNVIPPEMKAQIDQLILEVMDKEKIPAQSLSIVKRDGSLLYNTGYGDRDVEHKLPAGPETLFAIGSATKSFTAVLVAKTLHEIYPSLGKKVLDVPIRELAPGYNFTLGDRFRSERVTFKDILAHRVCIKEEISGLFSQAFNGTEDMVNRFRYAPEECNFRSDFSYNNGLIGMAGHILGHIANRTYADLLSEFVGQLGMTRTTVIKMSDDHDNMMQRAIPYIWKGGEFLRGNSELLKSIAPIPSGGGILSSANDMAKYMLFHLNKGKVGDVQVVPTEVMGWLTTPVSTIYSGFPRNVEDPDAIMRLSVAYGLCMYMGNYDGWERTGHGGHIPPFISSFYMYPNLGLGIFTSRSGSARLVDPEGMSNAIFHIIMGSPHKVKRALADASYSVNDTNLDLPYVTHNQRELEKSSDKENQNVEIYMTPEEAVGTYGSGFNGEMNVTFRTNAEGVPQLYWQYGRSAEGWLVQVAPNTFMLSKWGSDLWMVYWSYGIGYGGISLRFLDIDTLEYLELGEKSSNDFKRGEKLEDLPVTPWLPDSC</sequence>
<protein>
    <submittedName>
        <fullName evidence="3">Protein flp</fullName>
    </submittedName>
</protein>
<name>A0A226DRI5_FOLCA</name>
<feature type="chain" id="PRO_5012036481" evidence="1">
    <location>
        <begin position="25"/>
        <end position="563"/>
    </location>
</feature>
<evidence type="ECO:0000256" key="1">
    <source>
        <dbReference type="SAM" id="SignalP"/>
    </source>
</evidence>
<dbReference type="AlphaFoldDB" id="A0A226DRI5"/>
<dbReference type="Gene3D" id="3.40.710.10">
    <property type="entry name" value="DD-peptidase/beta-lactamase superfamily"/>
    <property type="match status" value="1"/>
</dbReference>
<dbReference type="OrthoDB" id="5946976at2759"/>
<feature type="domain" description="Beta-lactamase-related" evidence="2">
    <location>
        <begin position="38"/>
        <end position="374"/>
    </location>
</feature>
<dbReference type="Proteomes" id="UP000198287">
    <property type="component" value="Unassembled WGS sequence"/>
</dbReference>
<dbReference type="InterPro" id="IPR012338">
    <property type="entry name" value="Beta-lactam/transpept-like"/>
</dbReference>
<dbReference type="SUPFAM" id="SSF56601">
    <property type="entry name" value="beta-lactamase/transpeptidase-like"/>
    <property type="match status" value="1"/>
</dbReference>
<accession>A0A226DRI5</accession>
<reference evidence="3 4" key="1">
    <citation type="submission" date="2015-12" db="EMBL/GenBank/DDBJ databases">
        <title>The genome of Folsomia candida.</title>
        <authorList>
            <person name="Faddeeva A."/>
            <person name="Derks M.F."/>
            <person name="Anvar Y."/>
            <person name="Smit S."/>
            <person name="Van Straalen N."/>
            <person name="Roelofs D."/>
        </authorList>
    </citation>
    <scope>NUCLEOTIDE SEQUENCE [LARGE SCALE GENOMIC DNA]</scope>
    <source>
        <strain evidence="3 4">VU population</strain>
        <tissue evidence="3">Whole body</tissue>
    </source>
</reference>
<evidence type="ECO:0000313" key="4">
    <source>
        <dbReference type="Proteomes" id="UP000198287"/>
    </source>
</evidence>
<dbReference type="PANTHER" id="PTHR46825:SF15">
    <property type="entry name" value="BETA-LACTAMASE-RELATED DOMAIN-CONTAINING PROTEIN"/>
    <property type="match status" value="1"/>
</dbReference>
<dbReference type="InterPro" id="IPR050491">
    <property type="entry name" value="AmpC-like"/>
</dbReference>
<dbReference type="Pfam" id="PF00144">
    <property type="entry name" value="Beta-lactamase"/>
    <property type="match status" value="1"/>
</dbReference>
<organism evidence="3 4">
    <name type="scientific">Folsomia candida</name>
    <name type="common">Springtail</name>
    <dbReference type="NCBI Taxonomy" id="158441"/>
    <lineage>
        <taxon>Eukaryota</taxon>
        <taxon>Metazoa</taxon>
        <taxon>Ecdysozoa</taxon>
        <taxon>Arthropoda</taxon>
        <taxon>Hexapoda</taxon>
        <taxon>Collembola</taxon>
        <taxon>Entomobryomorpha</taxon>
        <taxon>Isotomoidea</taxon>
        <taxon>Isotomidae</taxon>
        <taxon>Proisotominae</taxon>
        <taxon>Folsomia</taxon>
    </lineage>
</organism>
<proteinExistence type="predicted"/>
<evidence type="ECO:0000259" key="2">
    <source>
        <dbReference type="Pfam" id="PF00144"/>
    </source>
</evidence>
<comment type="caution">
    <text evidence="3">The sequence shown here is derived from an EMBL/GenBank/DDBJ whole genome shotgun (WGS) entry which is preliminary data.</text>
</comment>
<evidence type="ECO:0000313" key="3">
    <source>
        <dbReference type="EMBL" id="OXA48122.1"/>
    </source>
</evidence>
<keyword evidence="1" id="KW-0732">Signal</keyword>
<keyword evidence="4" id="KW-1185">Reference proteome</keyword>
<gene>
    <name evidence="3" type="ORF">Fcan01_17042</name>
</gene>